<protein>
    <recommendedName>
        <fullName evidence="4">Outer membrane beta-barrel protein</fullName>
    </recommendedName>
</protein>
<dbReference type="EMBL" id="LDTF01000028">
    <property type="protein sequence ID" value="KTT99338.1"/>
    <property type="molecule type" value="Genomic_DNA"/>
</dbReference>
<evidence type="ECO:0000313" key="3">
    <source>
        <dbReference type="Proteomes" id="UP000073923"/>
    </source>
</evidence>
<proteinExistence type="predicted"/>
<keyword evidence="1" id="KW-0732">Signal</keyword>
<dbReference type="AlphaFoldDB" id="A0A147IVD4"/>
<evidence type="ECO:0000313" key="2">
    <source>
        <dbReference type="EMBL" id="KTT99338.1"/>
    </source>
</evidence>
<name>A0A147IVD4_9SPHN</name>
<gene>
    <name evidence="2" type="ORF">NS355_06975</name>
</gene>
<feature type="signal peptide" evidence="1">
    <location>
        <begin position="1"/>
        <end position="21"/>
    </location>
</feature>
<dbReference type="PATRIC" id="fig|172044.3.peg.1141"/>
<evidence type="ECO:0008006" key="4">
    <source>
        <dbReference type="Google" id="ProtNLM"/>
    </source>
</evidence>
<accession>A0A147IVD4</accession>
<dbReference type="RefSeq" id="WP_058745047.1">
    <property type="nucleotide sequence ID" value="NZ_LDTF01000028.1"/>
</dbReference>
<evidence type="ECO:0000256" key="1">
    <source>
        <dbReference type="SAM" id="SignalP"/>
    </source>
</evidence>
<dbReference type="SUPFAM" id="SSF56935">
    <property type="entry name" value="Porins"/>
    <property type="match status" value="1"/>
</dbReference>
<feature type="chain" id="PRO_5007549049" description="Outer membrane beta-barrel protein" evidence="1">
    <location>
        <begin position="22"/>
        <end position="435"/>
    </location>
</feature>
<dbReference type="Pfam" id="PF10082">
    <property type="entry name" value="BBP2_2"/>
    <property type="match status" value="1"/>
</dbReference>
<dbReference type="Proteomes" id="UP000073923">
    <property type="component" value="Unassembled WGS sequence"/>
</dbReference>
<sequence length="435" mass="48015">MWRFLMGATVLGGIWAPAAQAQVSTVVRPVVAADYNQDRNVSVEERARPDYDALGIRSGGMLILPRLDLGTVVADNVYASPTDRTGDVYFVAAPSVSARSDWSRHALQLSAGGAFRRYANQPVLNREEWNLRALGRLDILDSMSLTGEGQAALIREEPFSSQLSAPLAALSTYRRDFLSTKFERQVGRTRLIATADYTDLRFRPLEFRNGVIQSQADRNRQIVNVQGQGEYALSPGFVVFGQGTYTDINYDRTLLNGNPNRDSGGWRAQAGFNADISAFFRGTLAVGYAQRNYKSPIYANVGGLSAQGELTYFLSRNTDITLELHRQLDDAVIVGNGAFFDSAVALRVNHELFSNVLLEGNVAYQNQDYANSNLSYDIVRVGGHADYLINNRFRVRFSTDYGYRTSPLSTTVGQGLIGSAKIEQFNAGLSLIIQR</sequence>
<dbReference type="InterPro" id="IPR018759">
    <property type="entry name" value="BBP2_2"/>
</dbReference>
<organism evidence="2 3">
    <name type="scientific">Sphingomonas yabuuchiae</name>
    <dbReference type="NCBI Taxonomy" id="172044"/>
    <lineage>
        <taxon>Bacteria</taxon>
        <taxon>Pseudomonadati</taxon>
        <taxon>Pseudomonadota</taxon>
        <taxon>Alphaproteobacteria</taxon>
        <taxon>Sphingomonadales</taxon>
        <taxon>Sphingomonadaceae</taxon>
        <taxon>Sphingomonas</taxon>
    </lineage>
</organism>
<comment type="caution">
    <text evidence="2">The sequence shown here is derived from an EMBL/GenBank/DDBJ whole genome shotgun (WGS) entry which is preliminary data.</text>
</comment>
<reference evidence="2 3" key="1">
    <citation type="journal article" date="2016" name="Front. Microbiol.">
        <title>Genomic Resource of Rice Seed Associated Bacteria.</title>
        <authorList>
            <person name="Midha S."/>
            <person name="Bansal K."/>
            <person name="Sharma S."/>
            <person name="Kumar N."/>
            <person name="Patil P.P."/>
            <person name="Chaudhry V."/>
            <person name="Patil P.B."/>
        </authorList>
    </citation>
    <scope>NUCLEOTIDE SEQUENCE [LARGE SCALE GENOMIC DNA]</scope>
    <source>
        <strain evidence="2 3">NS355</strain>
    </source>
</reference>